<dbReference type="Pfam" id="PF08811">
    <property type="entry name" value="DUF1800"/>
    <property type="match status" value="1"/>
</dbReference>
<feature type="region of interest" description="Disordered" evidence="1">
    <location>
        <begin position="384"/>
        <end position="408"/>
    </location>
</feature>
<feature type="compositionally biased region" description="Basic and acidic residues" evidence="1">
    <location>
        <begin position="66"/>
        <end position="80"/>
    </location>
</feature>
<evidence type="ECO:0000256" key="1">
    <source>
        <dbReference type="SAM" id="MobiDB-lite"/>
    </source>
</evidence>
<comment type="caution">
    <text evidence="2">The sequence shown here is derived from an EMBL/GenBank/DDBJ whole genome shotgun (WGS) entry which is preliminary data.</text>
</comment>
<dbReference type="RefSeq" id="WP_209945646.1">
    <property type="nucleotide sequence ID" value="NZ_JAGGJU010000006.1"/>
</dbReference>
<evidence type="ECO:0000313" key="2">
    <source>
        <dbReference type="EMBL" id="MBP1851195.1"/>
    </source>
</evidence>
<evidence type="ECO:0000313" key="3">
    <source>
        <dbReference type="Proteomes" id="UP000759443"/>
    </source>
</evidence>
<dbReference type="Proteomes" id="UP000759443">
    <property type="component" value="Unassembled WGS sequence"/>
</dbReference>
<reference evidence="2 3" key="1">
    <citation type="submission" date="2021-03" db="EMBL/GenBank/DDBJ databases">
        <title>Genomic Encyclopedia of Type Strains, Phase IV (KMG-IV): sequencing the most valuable type-strain genomes for metagenomic binning, comparative biology and taxonomic classification.</title>
        <authorList>
            <person name="Goeker M."/>
        </authorList>
    </citation>
    <scope>NUCLEOTIDE SEQUENCE [LARGE SCALE GENOMIC DNA]</scope>
    <source>
        <strain evidence="2 3">DSM 21600</strain>
    </source>
</reference>
<feature type="compositionally biased region" description="Low complexity" evidence="1">
    <location>
        <begin position="84"/>
        <end position="93"/>
    </location>
</feature>
<sequence>MASTEVKAAARFGYGVRPGQPQTADPDDILQQLTAAPKATCLFPLGGEQARLAEVAAFVEEGKRLAQQRKAGEPDGEARKQYNRAARQAGQRDQQARVAQAVLSPYGFHERLASFWVNHFAVSLNKGAIMSLIVPLYETQAIRPNLAGRFVDLLTATALHPAMLRFLDQVASVGPHSPAGLKLADRTGVNENFAREVMELHTLGVNSGYQQADVRQMALLLTGLSFQPATVEAVYRPRRAEPGEFTVLGKTYERSRKPFATARSVFEDLAADPRTARHISAKLVYHFITEEPKPDLVAAMAQRWQETGGELAAVYRVMLESPLALAAPQTKIKLPFDYTVSVLRALGASQDDLLPADTEAEGTAPGQNVGMAMAEPMGGMAMDSASARGMGKGKAQPPSRDPKPGRLGKLGVRTVKDLGQPIWSPSDAAGFKDASETWSGSSQLAERISFVRRAVGQLDDGTQDPRDFAAAVLGDTARPETTKIVGQAPNRRLGLLLAMISPEFNRR</sequence>
<proteinExistence type="predicted"/>
<accession>A0ABS4DZT2</accession>
<keyword evidence="3" id="KW-1185">Reference proteome</keyword>
<protein>
    <submittedName>
        <fullName evidence="2">Uncharacterized protein (DUF1800 family)</fullName>
    </submittedName>
</protein>
<organism evidence="2 3">
    <name type="scientific">Rhizobium halophytocola</name>
    <dbReference type="NCBI Taxonomy" id="735519"/>
    <lineage>
        <taxon>Bacteria</taxon>
        <taxon>Pseudomonadati</taxon>
        <taxon>Pseudomonadota</taxon>
        <taxon>Alphaproteobacteria</taxon>
        <taxon>Hyphomicrobiales</taxon>
        <taxon>Rhizobiaceae</taxon>
        <taxon>Rhizobium/Agrobacterium group</taxon>
        <taxon>Rhizobium</taxon>
    </lineage>
</organism>
<dbReference type="EMBL" id="JAGGJU010000006">
    <property type="protein sequence ID" value="MBP1851195.1"/>
    <property type="molecule type" value="Genomic_DNA"/>
</dbReference>
<feature type="region of interest" description="Disordered" evidence="1">
    <location>
        <begin position="66"/>
        <end position="93"/>
    </location>
</feature>
<dbReference type="InterPro" id="IPR014917">
    <property type="entry name" value="DUF1800"/>
</dbReference>
<gene>
    <name evidence="2" type="ORF">J2Z17_002638</name>
</gene>
<name>A0ABS4DZT2_9HYPH</name>